<feature type="transmembrane region" description="Helical" evidence="6">
    <location>
        <begin position="295"/>
        <end position="321"/>
    </location>
</feature>
<dbReference type="InterPro" id="IPR036890">
    <property type="entry name" value="HATPase_C_sf"/>
</dbReference>
<gene>
    <name evidence="8" type="ORF">KDM90_11680</name>
</gene>
<dbReference type="PANTHER" id="PTHR43711">
    <property type="entry name" value="TWO-COMPONENT HISTIDINE KINASE"/>
    <property type="match status" value="1"/>
</dbReference>
<feature type="transmembrane region" description="Helical" evidence="6">
    <location>
        <begin position="146"/>
        <end position="166"/>
    </location>
</feature>
<evidence type="ECO:0000256" key="1">
    <source>
        <dbReference type="ARBA" id="ARBA00000085"/>
    </source>
</evidence>
<dbReference type="CDD" id="cd00075">
    <property type="entry name" value="HATPase"/>
    <property type="match status" value="1"/>
</dbReference>
<feature type="transmembrane region" description="Helical" evidence="6">
    <location>
        <begin position="213"/>
        <end position="233"/>
    </location>
</feature>
<evidence type="ECO:0000313" key="8">
    <source>
        <dbReference type="EMBL" id="MBR7800659.1"/>
    </source>
</evidence>
<dbReference type="EMBL" id="JAGSPJ010000004">
    <property type="protein sequence ID" value="MBR7800659.1"/>
    <property type="molecule type" value="Genomic_DNA"/>
</dbReference>
<dbReference type="Pfam" id="PF07695">
    <property type="entry name" value="7TMR-DISM_7TM"/>
    <property type="match status" value="1"/>
</dbReference>
<evidence type="ECO:0000256" key="2">
    <source>
        <dbReference type="ARBA" id="ARBA00012438"/>
    </source>
</evidence>
<comment type="catalytic activity">
    <reaction evidence="1">
        <text>ATP + protein L-histidine = ADP + protein N-phospho-L-histidine.</text>
        <dbReference type="EC" id="2.7.13.3"/>
    </reaction>
</comment>
<organism evidence="8 9">
    <name type="scientific">Undibacterium fentianense</name>
    <dbReference type="NCBI Taxonomy" id="2828728"/>
    <lineage>
        <taxon>Bacteria</taxon>
        <taxon>Pseudomonadati</taxon>
        <taxon>Pseudomonadota</taxon>
        <taxon>Betaproteobacteria</taxon>
        <taxon>Burkholderiales</taxon>
        <taxon>Oxalobacteraceae</taxon>
        <taxon>Undibacterium</taxon>
    </lineage>
</organism>
<dbReference type="GO" id="GO:0000160">
    <property type="term" value="P:phosphorelay signal transduction system"/>
    <property type="evidence" value="ECO:0007669"/>
    <property type="project" value="UniProtKB-KW"/>
</dbReference>
<dbReference type="PANTHER" id="PTHR43711:SF1">
    <property type="entry name" value="HISTIDINE KINASE 1"/>
    <property type="match status" value="1"/>
</dbReference>
<accession>A0A941ICX0</accession>
<keyword evidence="6" id="KW-0472">Membrane</keyword>
<dbReference type="Gene3D" id="3.30.565.10">
    <property type="entry name" value="Histidine kinase-like ATPase, C-terminal domain"/>
    <property type="match status" value="1"/>
</dbReference>
<dbReference type="PROSITE" id="PS50109">
    <property type="entry name" value="HIS_KIN"/>
    <property type="match status" value="1"/>
</dbReference>
<dbReference type="Pfam" id="PF02518">
    <property type="entry name" value="HATPase_c"/>
    <property type="match status" value="1"/>
</dbReference>
<dbReference type="GO" id="GO:0004673">
    <property type="term" value="F:protein histidine kinase activity"/>
    <property type="evidence" value="ECO:0007669"/>
    <property type="project" value="UniProtKB-EC"/>
</dbReference>
<feature type="transmembrane region" description="Helical" evidence="6">
    <location>
        <begin position="240"/>
        <end position="260"/>
    </location>
</feature>
<keyword evidence="6" id="KW-1133">Transmembrane helix</keyword>
<dbReference type="Gene3D" id="2.60.40.2380">
    <property type="match status" value="1"/>
</dbReference>
<evidence type="ECO:0000256" key="4">
    <source>
        <dbReference type="ARBA" id="ARBA00022777"/>
    </source>
</evidence>
<evidence type="ECO:0000313" key="9">
    <source>
        <dbReference type="Proteomes" id="UP000678545"/>
    </source>
</evidence>
<evidence type="ECO:0000256" key="5">
    <source>
        <dbReference type="ARBA" id="ARBA00023012"/>
    </source>
</evidence>
<keyword evidence="6" id="KW-0812">Transmembrane</keyword>
<feature type="domain" description="Histidine kinase" evidence="7">
    <location>
        <begin position="393"/>
        <end position="600"/>
    </location>
</feature>
<dbReference type="InterPro" id="IPR005467">
    <property type="entry name" value="His_kinase_dom"/>
</dbReference>
<protein>
    <recommendedName>
        <fullName evidence="2">histidine kinase</fullName>
        <ecNumber evidence="2">2.7.13.3</ecNumber>
    </recommendedName>
</protein>
<name>A0A941ICX0_9BURK</name>
<reference evidence="8" key="1">
    <citation type="submission" date="2021-04" db="EMBL/GenBank/DDBJ databases">
        <title>novel species isolated from subtropical streams in China.</title>
        <authorList>
            <person name="Lu H."/>
        </authorList>
    </citation>
    <scope>NUCLEOTIDE SEQUENCE</scope>
    <source>
        <strain evidence="8">FT137W</strain>
    </source>
</reference>
<dbReference type="EC" id="2.7.13.3" evidence="2"/>
<comment type="caution">
    <text evidence="8">The sequence shown here is derived from an EMBL/GenBank/DDBJ whole genome shotgun (WGS) entry which is preliminary data.</text>
</comment>
<keyword evidence="3" id="KW-0808">Transferase</keyword>
<keyword evidence="9" id="KW-1185">Reference proteome</keyword>
<keyword evidence="4 8" id="KW-0418">Kinase</keyword>
<dbReference type="RefSeq" id="WP_212675775.1">
    <property type="nucleotide sequence ID" value="NZ_JAGSPJ010000004.1"/>
</dbReference>
<dbReference type="InterPro" id="IPR011623">
    <property type="entry name" value="7TMR_DISM_rcpt_extracell_dom1"/>
</dbReference>
<dbReference type="InterPro" id="IPR050736">
    <property type="entry name" value="Sensor_HK_Regulatory"/>
</dbReference>
<feature type="transmembrane region" description="Helical" evidence="6">
    <location>
        <begin position="266"/>
        <end position="283"/>
    </location>
</feature>
<feature type="transmembrane region" description="Helical" evidence="6">
    <location>
        <begin position="178"/>
        <end position="201"/>
    </location>
</feature>
<dbReference type="InterPro" id="IPR003594">
    <property type="entry name" value="HATPase_dom"/>
</dbReference>
<evidence type="ECO:0000256" key="3">
    <source>
        <dbReference type="ARBA" id="ARBA00022679"/>
    </source>
</evidence>
<evidence type="ECO:0000259" key="7">
    <source>
        <dbReference type="PROSITE" id="PS50109"/>
    </source>
</evidence>
<sequence length="617" mass="70060">MASPLSECQFHQENAPISLQACTRYLNTTEIQQRFPDLPISNEFGSWALVQFQVPKANYFLDLGIPDAYQLQIFEIHATELRTLLILNEDARFQARPVLNRSLLLPLSSQGTPQTILIHYRTHGKTPLFLRLFEQTRFAQGDTTSILFHGAVFGLLIFLAPVLIIAFQSAHNRHYRYYAGLVLCNLAFLTQVEGYNFQFLWPESPHWNRQAPGFIACCITFFHILFAIQFLQIRQRMTSLYLAHVGLLIAILCTALFHLITDLELFIGGMTSAYAVFAVYTAYRAIQIRIPAARFYFVGSIVQVSFVPGLLMFSITVFNPFPSLSVLSYPKLGYLAEMIFFTIAVGEQIRLFNQRQAEQRILRLAETEQLLKAEQEKLLAIERARQQQLQLASASHDIAQPLASLRFAVAALGQSKESKPIANHVEQTLNYAQNLLHELIVQSREAQSTEVSDQFELANVLQQLAREFEPQAHRKGLTLSIHSSTLFSQGSAHLLYRILSNLLSNAIRYTQKGRVIVGVRRRPQTIEIQVWDTGLGIPDHQYNRLIHAFQQGQTPDQGREGYGLGLFIVHTLCQQCGYQLSVHRVNKGGSGFCLNIPYTLNASIQPPRQNIHQFRQT</sequence>
<dbReference type="AlphaFoldDB" id="A0A941ICX0"/>
<keyword evidence="5" id="KW-0902">Two-component regulatory system</keyword>
<proteinExistence type="predicted"/>
<dbReference type="SUPFAM" id="SSF55874">
    <property type="entry name" value="ATPase domain of HSP90 chaperone/DNA topoisomerase II/histidine kinase"/>
    <property type="match status" value="1"/>
</dbReference>
<evidence type="ECO:0000256" key="6">
    <source>
        <dbReference type="SAM" id="Phobius"/>
    </source>
</evidence>
<dbReference type="SMART" id="SM00387">
    <property type="entry name" value="HATPase_c"/>
    <property type="match status" value="1"/>
</dbReference>
<dbReference type="Proteomes" id="UP000678545">
    <property type="component" value="Unassembled WGS sequence"/>
</dbReference>